<gene>
    <name evidence="1" type="ORF">PXEA_LOCUS28311</name>
</gene>
<accession>A0A448XEF6</accession>
<dbReference type="Proteomes" id="UP000784294">
    <property type="component" value="Unassembled WGS sequence"/>
</dbReference>
<reference evidence="1" key="1">
    <citation type="submission" date="2018-11" db="EMBL/GenBank/DDBJ databases">
        <authorList>
            <consortium name="Pathogen Informatics"/>
        </authorList>
    </citation>
    <scope>NUCLEOTIDE SEQUENCE</scope>
</reference>
<organism evidence="1 2">
    <name type="scientific">Protopolystoma xenopodis</name>
    <dbReference type="NCBI Taxonomy" id="117903"/>
    <lineage>
        <taxon>Eukaryota</taxon>
        <taxon>Metazoa</taxon>
        <taxon>Spiralia</taxon>
        <taxon>Lophotrochozoa</taxon>
        <taxon>Platyhelminthes</taxon>
        <taxon>Monogenea</taxon>
        <taxon>Polyopisthocotylea</taxon>
        <taxon>Polystomatidea</taxon>
        <taxon>Polystomatidae</taxon>
        <taxon>Protopolystoma</taxon>
    </lineage>
</organism>
<evidence type="ECO:0000313" key="1">
    <source>
        <dbReference type="EMBL" id="VEL34871.1"/>
    </source>
</evidence>
<keyword evidence="2" id="KW-1185">Reference proteome</keyword>
<dbReference type="PROSITE" id="PS51257">
    <property type="entry name" value="PROKAR_LIPOPROTEIN"/>
    <property type="match status" value="1"/>
</dbReference>
<comment type="caution">
    <text evidence="1">The sequence shown here is derived from an EMBL/GenBank/DDBJ whole genome shotgun (WGS) entry which is preliminary data.</text>
</comment>
<protein>
    <submittedName>
        <fullName evidence="1">Uncharacterized protein</fullName>
    </submittedName>
</protein>
<sequence>MRANLLQVTLRSGTIAANSLAGACESFRSNHNLRPIGSSTIPAYFSAVEGAKFMPSHLYLTRMREHSTNNLPVVKLVGLTDAWAGGLSSSEESEKGILREFRPVNYFRG</sequence>
<evidence type="ECO:0000313" key="2">
    <source>
        <dbReference type="Proteomes" id="UP000784294"/>
    </source>
</evidence>
<proteinExistence type="predicted"/>
<name>A0A448XEF6_9PLAT</name>
<dbReference type="AlphaFoldDB" id="A0A448XEF6"/>
<dbReference type="EMBL" id="CAAALY010248583">
    <property type="protein sequence ID" value="VEL34871.1"/>
    <property type="molecule type" value="Genomic_DNA"/>
</dbReference>